<dbReference type="InterPro" id="IPR036870">
    <property type="entry name" value="Ribosomal_bS18_sf"/>
</dbReference>
<proteinExistence type="inferred from homology"/>
<comment type="caution">
    <text evidence="6">The sequence shown here is derived from an EMBL/GenBank/DDBJ whole genome shotgun (WGS) entry which is preliminary data.</text>
</comment>
<accession>A0A2M7VEX9</accession>
<keyword evidence="3 4" id="KW-0687">Ribonucleoprotein</keyword>
<protein>
    <recommendedName>
        <fullName evidence="4">Small ribosomal subunit protein bS18</fullName>
    </recommendedName>
</protein>
<comment type="function">
    <text evidence="4">Binds as a heterodimer with protein bS6 to the central domain of the 16S rRNA, where it helps stabilize the platform of the 30S subunit.</text>
</comment>
<organism evidence="6 7">
    <name type="scientific">Candidatus Komeilibacteria bacterium CG_4_10_14_0_2_um_filter_37_10</name>
    <dbReference type="NCBI Taxonomy" id="1974470"/>
    <lineage>
        <taxon>Bacteria</taxon>
        <taxon>Candidatus Komeiliibacteriota</taxon>
    </lineage>
</organism>
<evidence type="ECO:0000256" key="3">
    <source>
        <dbReference type="ARBA" id="ARBA00023274"/>
    </source>
</evidence>
<dbReference type="Gene3D" id="4.10.640.10">
    <property type="entry name" value="Ribosomal protein S18"/>
    <property type="match status" value="1"/>
</dbReference>
<dbReference type="GO" id="GO:0006412">
    <property type="term" value="P:translation"/>
    <property type="evidence" value="ECO:0007669"/>
    <property type="project" value="UniProtKB-UniRule"/>
</dbReference>
<evidence type="ECO:0000313" key="6">
    <source>
        <dbReference type="EMBL" id="PIZ99118.1"/>
    </source>
</evidence>
<dbReference type="GO" id="GO:0022627">
    <property type="term" value="C:cytosolic small ribosomal subunit"/>
    <property type="evidence" value="ECO:0007669"/>
    <property type="project" value="TreeGrafter"/>
</dbReference>
<keyword evidence="4" id="KW-0694">RNA-binding</keyword>
<evidence type="ECO:0000256" key="5">
    <source>
        <dbReference type="RuleBase" id="RU003910"/>
    </source>
</evidence>
<comment type="subunit">
    <text evidence="4">Part of the 30S ribosomal subunit. Forms a tight heterodimer with protein bS6.</text>
</comment>
<reference evidence="7" key="1">
    <citation type="submission" date="2017-09" db="EMBL/GenBank/DDBJ databases">
        <title>Depth-based differentiation of microbial function through sediment-hosted aquifers and enrichment of novel symbionts in the deep terrestrial subsurface.</title>
        <authorList>
            <person name="Probst A.J."/>
            <person name="Ladd B."/>
            <person name="Jarett J.K."/>
            <person name="Geller-Mcgrath D.E."/>
            <person name="Sieber C.M.K."/>
            <person name="Emerson J.B."/>
            <person name="Anantharaman K."/>
            <person name="Thomas B.C."/>
            <person name="Malmstrom R."/>
            <person name="Stieglmeier M."/>
            <person name="Klingl A."/>
            <person name="Woyke T."/>
            <person name="Ryan C.M."/>
            <person name="Banfield J.F."/>
        </authorList>
    </citation>
    <scope>NUCLEOTIDE SEQUENCE [LARGE SCALE GENOMIC DNA]</scope>
</reference>
<keyword evidence="4" id="KW-0699">rRNA-binding</keyword>
<dbReference type="PANTHER" id="PTHR13479:SF40">
    <property type="entry name" value="SMALL RIBOSOMAL SUBUNIT PROTEIN BS18M"/>
    <property type="match status" value="1"/>
</dbReference>
<dbReference type="PANTHER" id="PTHR13479">
    <property type="entry name" value="30S RIBOSOMAL PROTEIN S18"/>
    <property type="match status" value="1"/>
</dbReference>
<comment type="similarity">
    <text evidence="1 4 5">Belongs to the bacterial ribosomal protein bS18 family.</text>
</comment>
<dbReference type="InterPro" id="IPR001648">
    <property type="entry name" value="Ribosomal_bS18"/>
</dbReference>
<evidence type="ECO:0000256" key="4">
    <source>
        <dbReference type="HAMAP-Rule" id="MF_00270"/>
    </source>
</evidence>
<dbReference type="EMBL" id="PFPO01000046">
    <property type="protein sequence ID" value="PIZ99118.1"/>
    <property type="molecule type" value="Genomic_DNA"/>
</dbReference>
<gene>
    <name evidence="4 6" type="primary">rpsR</name>
    <name evidence="6" type="ORF">COX77_02355</name>
</gene>
<sequence>MKTMNKANNAKPIKKYCYFCTNAIKEVDYKNIQIIQKFLSSYGKIAPRQRSGVCSPHQRQLAQAVKRARYLSLLPYTSK</sequence>
<dbReference type="GO" id="GO:0070181">
    <property type="term" value="F:small ribosomal subunit rRNA binding"/>
    <property type="evidence" value="ECO:0007669"/>
    <property type="project" value="TreeGrafter"/>
</dbReference>
<dbReference type="NCBIfam" id="TIGR00165">
    <property type="entry name" value="S18"/>
    <property type="match status" value="1"/>
</dbReference>
<evidence type="ECO:0000313" key="7">
    <source>
        <dbReference type="Proteomes" id="UP000230405"/>
    </source>
</evidence>
<name>A0A2M7VEX9_9BACT</name>
<dbReference type="HAMAP" id="MF_00270">
    <property type="entry name" value="Ribosomal_bS18"/>
    <property type="match status" value="1"/>
</dbReference>
<dbReference type="SUPFAM" id="SSF46911">
    <property type="entry name" value="Ribosomal protein S18"/>
    <property type="match status" value="1"/>
</dbReference>
<evidence type="ECO:0000256" key="1">
    <source>
        <dbReference type="ARBA" id="ARBA00005589"/>
    </source>
</evidence>
<dbReference type="GO" id="GO:0003735">
    <property type="term" value="F:structural constituent of ribosome"/>
    <property type="evidence" value="ECO:0007669"/>
    <property type="project" value="InterPro"/>
</dbReference>
<keyword evidence="2 4" id="KW-0689">Ribosomal protein</keyword>
<dbReference type="Proteomes" id="UP000230405">
    <property type="component" value="Unassembled WGS sequence"/>
</dbReference>
<dbReference type="PRINTS" id="PR00974">
    <property type="entry name" value="RIBOSOMALS18"/>
</dbReference>
<dbReference type="Pfam" id="PF01084">
    <property type="entry name" value="Ribosomal_S18"/>
    <property type="match status" value="1"/>
</dbReference>
<dbReference type="AlphaFoldDB" id="A0A2M7VEX9"/>
<evidence type="ECO:0000256" key="2">
    <source>
        <dbReference type="ARBA" id="ARBA00022980"/>
    </source>
</evidence>